<keyword evidence="2" id="KW-0812">Transmembrane</keyword>
<reference evidence="3 4" key="1">
    <citation type="submission" date="2024-01" db="EMBL/GenBank/DDBJ databases">
        <title>The genomes of 5 underutilized Papilionoideae crops provide insights into root nodulation and disease resistanc.</title>
        <authorList>
            <person name="Jiang F."/>
        </authorList>
    </citation>
    <scope>NUCLEOTIDE SEQUENCE [LARGE SCALE GENOMIC DNA]</scope>
    <source>
        <strain evidence="3">DUOXIRENSHENG_FW03</strain>
        <tissue evidence="3">Leaves</tissue>
    </source>
</reference>
<organism evidence="3 4">
    <name type="scientific">Psophocarpus tetragonolobus</name>
    <name type="common">Winged bean</name>
    <name type="synonym">Dolichos tetragonolobus</name>
    <dbReference type="NCBI Taxonomy" id="3891"/>
    <lineage>
        <taxon>Eukaryota</taxon>
        <taxon>Viridiplantae</taxon>
        <taxon>Streptophyta</taxon>
        <taxon>Embryophyta</taxon>
        <taxon>Tracheophyta</taxon>
        <taxon>Spermatophyta</taxon>
        <taxon>Magnoliopsida</taxon>
        <taxon>eudicotyledons</taxon>
        <taxon>Gunneridae</taxon>
        <taxon>Pentapetalae</taxon>
        <taxon>rosids</taxon>
        <taxon>fabids</taxon>
        <taxon>Fabales</taxon>
        <taxon>Fabaceae</taxon>
        <taxon>Papilionoideae</taxon>
        <taxon>50 kb inversion clade</taxon>
        <taxon>NPAAA clade</taxon>
        <taxon>indigoferoid/millettioid clade</taxon>
        <taxon>Phaseoleae</taxon>
        <taxon>Psophocarpus</taxon>
    </lineage>
</organism>
<evidence type="ECO:0000313" key="3">
    <source>
        <dbReference type="EMBL" id="KAK7390645.1"/>
    </source>
</evidence>
<keyword evidence="2" id="KW-0472">Membrane</keyword>
<sequence>MRRGKQVLMAWSTRPDSTSPPTVQRDAWQHQDRSGGYGPGNRDKRLEIPVQQARGASGDPLSVDRDTRLVTQTRQLQLAGGASGHAPSVDRGAPLVTQARQEQPAGPTQVQQSQLPASGVAQEQPTASGAAQSQLAASGVVQAQQAASGVAPTVEDGLDRAEAQRALSSGPSSIRGSPDWAGARNRGALSRTVSEPKTKTTNFVTLQSFLFSPCCCFCSVCGILLCIFLCVNLWRLHSGAYYNCYYYSAQFPFFKLHNRIHV</sequence>
<keyword evidence="4" id="KW-1185">Reference proteome</keyword>
<comment type="caution">
    <text evidence="3">The sequence shown here is derived from an EMBL/GenBank/DDBJ whole genome shotgun (WGS) entry which is preliminary data.</text>
</comment>
<feature type="compositionally biased region" description="Polar residues" evidence="1">
    <location>
        <begin position="98"/>
        <end position="126"/>
    </location>
</feature>
<name>A0AAN9XFT9_PSOTE</name>
<accession>A0AAN9XFT9</accession>
<dbReference type="AlphaFoldDB" id="A0AAN9XFT9"/>
<feature type="transmembrane region" description="Helical" evidence="2">
    <location>
        <begin position="209"/>
        <end position="234"/>
    </location>
</feature>
<evidence type="ECO:0000256" key="2">
    <source>
        <dbReference type="SAM" id="Phobius"/>
    </source>
</evidence>
<evidence type="ECO:0000256" key="1">
    <source>
        <dbReference type="SAM" id="MobiDB-lite"/>
    </source>
</evidence>
<dbReference type="EMBL" id="JAYMYS010000006">
    <property type="protein sequence ID" value="KAK7390645.1"/>
    <property type="molecule type" value="Genomic_DNA"/>
</dbReference>
<feature type="region of interest" description="Disordered" evidence="1">
    <location>
        <begin position="1"/>
        <end position="65"/>
    </location>
</feature>
<keyword evidence="2" id="KW-1133">Transmembrane helix</keyword>
<protein>
    <submittedName>
        <fullName evidence="3">Uncharacterized protein</fullName>
    </submittedName>
</protein>
<feature type="region of interest" description="Disordered" evidence="1">
    <location>
        <begin position="98"/>
        <end position="131"/>
    </location>
</feature>
<proteinExistence type="predicted"/>
<feature type="region of interest" description="Disordered" evidence="1">
    <location>
        <begin position="165"/>
        <end position="192"/>
    </location>
</feature>
<gene>
    <name evidence="3" type="ORF">VNO78_25990</name>
</gene>
<feature type="compositionally biased region" description="Polar residues" evidence="1">
    <location>
        <begin position="166"/>
        <end position="175"/>
    </location>
</feature>
<dbReference type="Proteomes" id="UP001386955">
    <property type="component" value="Unassembled WGS sequence"/>
</dbReference>
<evidence type="ECO:0000313" key="4">
    <source>
        <dbReference type="Proteomes" id="UP001386955"/>
    </source>
</evidence>